<dbReference type="Proteomes" id="UP000281708">
    <property type="component" value="Unassembled WGS sequence"/>
</dbReference>
<organism evidence="2 3">
    <name type="scientific">Nocardioides mangrovicus</name>
    <dbReference type="NCBI Taxonomy" id="2478913"/>
    <lineage>
        <taxon>Bacteria</taxon>
        <taxon>Bacillati</taxon>
        <taxon>Actinomycetota</taxon>
        <taxon>Actinomycetes</taxon>
        <taxon>Propionibacteriales</taxon>
        <taxon>Nocardioidaceae</taxon>
        <taxon>Nocardioides</taxon>
    </lineage>
</organism>
<sequence>MQLHHIADAHRSWSAEVQGAIADRHLQVRGLVQPLASRGSRCRQPPGDRRVAQETGGQIGRDEGIHLARDQWLAVGQHRPRGGDALLEAGLEDHLLGRVAVLHPGSRHDEHRDQRQAQ</sequence>
<proteinExistence type="predicted"/>
<accession>A0A3L8P2N2</accession>
<gene>
    <name evidence="2" type="ORF">D9V37_07095</name>
</gene>
<evidence type="ECO:0000313" key="2">
    <source>
        <dbReference type="EMBL" id="RLV49676.1"/>
    </source>
</evidence>
<comment type="caution">
    <text evidence="2">The sequence shown here is derived from an EMBL/GenBank/DDBJ whole genome shotgun (WGS) entry which is preliminary data.</text>
</comment>
<evidence type="ECO:0000256" key="1">
    <source>
        <dbReference type="SAM" id="MobiDB-lite"/>
    </source>
</evidence>
<dbReference type="AlphaFoldDB" id="A0A3L8P2N2"/>
<feature type="region of interest" description="Disordered" evidence="1">
    <location>
        <begin position="37"/>
        <end position="58"/>
    </location>
</feature>
<keyword evidence="3" id="KW-1185">Reference proteome</keyword>
<dbReference type="EMBL" id="RDBE01000006">
    <property type="protein sequence ID" value="RLV49676.1"/>
    <property type="molecule type" value="Genomic_DNA"/>
</dbReference>
<name>A0A3L8P2N2_9ACTN</name>
<evidence type="ECO:0000313" key="3">
    <source>
        <dbReference type="Proteomes" id="UP000281708"/>
    </source>
</evidence>
<reference evidence="2 3" key="1">
    <citation type="submission" date="2018-10" db="EMBL/GenBank/DDBJ databases">
        <title>Marmoricola sp. 4Q3S-7 whole genome shotgun sequence.</title>
        <authorList>
            <person name="Li F."/>
        </authorList>
    </citation>
    <scope>NUCLEOTIDE SEQUENCE [LARGE SCALE GENOMIC DNA]</scope>
    <source>
        <strain evidence="2 3">4Q3S-7</strain>
    </source>
</reference>
<protein>
    <submittedName>
        <fullName evidence="2">Uncharacterized protein</fullName>
    </submittedName>
</protein>